<feature type="region of interest" description="Disordered" evidence="1">
    <location>
        <begin position="54"/>
        <end position="78"/>
    </location>
</feature>
<protein>
    <submittedName>
        <fullName evidence="2">Uncharacterized protein</fullName>
    </submittedName>
</protein>
<dbReference type="AlphaFoldDB" id="A0A2T2N4X1"/>
<dbReference type="Proteomes" id="UP000240883">
    <property type="component" value="Unassembled WGS sequence"/>
</dbReference>
<evidence type="ECO:0000313" key="3">
    <source>
        <dbReference type="Proteomes" id="UP000240883"/>
    </source>
</evidence>
<accession>A0A2T2N4X1</accession>
<dbReference type="EMBL" id="KZ678150">
    <property type="protein sequence ID" value="PSN60296.1"/>
    <property type="molecule type" value="Genomic_DNA"/>
</dbReference>
<sequence>MPRQLRSIFIPCACRVHSSPDPLFCTTCSAMPCAQMSLASKSFDAFLELGTRLHSISPRPNSPPPPSPDGPSQPCRNVPSEERGIIILETKLQKNVFGAAGSLVAGWVSHGWALSP</sequence>
<gene>
    <name evidence="2" type="ORF">BS50DRAFT_214443</name>
</gene>
<organism evidence="2 3">
    <name type="scientific">Corynespora cassiicola Philippines</name>
    <dbReference type="NCBI Taxonomy" id="1448308"/>
    <lineage>
        <taxon>Eukaryota</taxon>
        <taxon>Fungi</taxon>
        <taxon>Dikarya</taxon>
        <taxon>Ascomycota</taxon>
        <taxon>Pezizomycotina</taxon>
        <taxon>Dothideomycetes</taxon>
        <taxon>Pleosporomycetidae</taxon>
        <taxon>Pleosporales</taxon>
        <taxon>Corynesporascaceae</taxon>
        <taxon>Corynespora</taxon>
    </lineage>
</organism>
<reference evidence="2 3" key="1">
    <citation type="journal article" date="2018" name="Front. Microbiol.">
        <title>Genome-Wide Analysis of Corynespora cassiicola Leaf Fall Disease Putative Effectors.</title>
        <authorList>
            <person name="Lopez D."/>
            <person name="Ribeiro S."/>
            <person name="Label P."/>
            <person name="Fumanal B."/>
            <person name="Venisse J.S."/>
            <person name="Kohler A."/>
            <person name="de Oliveira R.R."/>
            <person name="Labutti K."/>
            <person name="Lipzen A."/>
            <person name="Lail K."/>
            <person name="Bauer D."/>
            <person name="Ohm R.A."/>
            <person name="Barry K.W."/>
            <person name="Spatafora J."/>
            <person name="Grigoriev I.V."/>
            <person name="Martin F.M."/>
            <person name="Pujade-Renaud V."/>
        </authorList>
    </citation>
    <scope>NUCLEOTIDE SEQUENCE [LARGE SCALE GENOMIC DNA]</scope>
    <source>
        <strain evidence="2 3">Philippines</strain>
    </source>
</reference>
<evidence type="ECO:0000256" key="1">
    <source>
        <dbReference type="SAM" id="MobiDB-lite"/>
    </source>
</evidence>
<evidence type="ECO:0000313" key="2">
    <source>
        <dbReference type="EMBL" id="PSN60296.1"/>
    </source>
</evidence>
<keyword evidence="3" id="KW-1185">Reference proteome</keyword>
<feature type="compositionally biased region" description="Pro residues" evidence="1">
    <location>
        <begin position="60"/>
        <end position="71"/>
    </location>
</feature>
<proteinExistence type="predicted"/>
<name>A0A2T2N4X1_CORCC</name>